<keyword evidence="2 6" id="KW-0645">Protease</keyword>
<dbReference type="SUPFAM" id="SSF50494">
    <property type="entry name" value="Trypsin-like serine proteases"/>
    <property type="match status" value="1"/>
</dbReference>
<dbReference type="PRINTS" id="PR00722">
    <property type="entry name" value="CHYMOTRYPSIN"/>
</dbReference>
<dbReference type="PROSITE" id="PS00134">
    <property type="entry name" value="TRYPSIN_HIS"/>
    <property type="match status" value="1"/>
</dbReference>
<dbReference type="InterPro" id="IPR050430">
    <property type="entry name" value="Peptidase_S1"/>
</dbReference>
<dbReference type="InterPro" id="IPR001314">
    <property type="entry name" value="Peptidase_S1A"/>
</dbReference>
<evidence type="ECO:0000259" key="8">
    <source>
        <dbReference type="PROSITE" id="PS50240"/>
    </source>
</evidence>
<feature type="domain" description="Peptidase S1" evidence="8">
    <location>
        <begin position="37"/>
        <end position="275"/>
    </location>
</feature>
<dbReference type="Pfam" id="PF00089">
    <property type="entry name" value="Trypsin"/>
    <property type="match status" value="1"/>
</dbReference>
<dbReference type="OrthoDB" id="5565075at2759"/>
<dbReference type="SMART" id="SM00020">
    <property type="entry name" value="Tryp_SPc"/>
    <property type="match status" value="1"/>
</dbReference>
<dbReference type="InterPro" id="IPR043504">
    <property type="entry name" value="Peptidase_S1_PA_chymotrypsin"/>
</dbReference>
<evidence type="ECO:0000313" key="9">
    <source>
        <dbReference type="EMBL" id="CAH0726798.1"/>
    </source>
</evidence>
<proteinExistence type="inferred from homology"/>
<feature type="chain" id="PRO_5035423429" description="Peptidase S1 domain-containing protein" evidence="7">
    <location>
        <begin position="19"/>
        <end position="275"/>
    </location>
</feature>
<evidence type="ECO:0000256" key="1">
    <source>
        <dbReference type="ARBA" id="ARBA00007664"/>
    </source>
</evidence>
<organism evidence="9 10">
    <name type="scientific">Brenthis ino</name>
    <name type="common">lesser marbled fritillary</name>
    <dbReference type="NCBI Taxonomy" id="405034"/>
    <lineage>
        <taxon>Eukaryota</taxon>
        <taxon>Metazoa</taxon>
        <taxon>Ecdysozoa</taxon>
        <taxon>Arthropoda</taxon>
        <taxon>Hexapoda</taxon>
        <taxon>Insecta</taxon>
        <taxon>Pterygota</taxon>
        <taxon>Neoptera</taxon>
        <taxon>Endopterygota</taxon>
        <taxon>Lepidoptera</taxon>
        <taxon>Glossata</taxon>
        <taxon>Ditrysia</taxon>
        <taxon>Papilionoidea</taxon>
        <taxon>Nymphalidae</taxon>
        <taxon>Heliconiinae</taxon>
        <taxon>Argynnini</taxon>
        <taxon>Brenthis</taxon>
    </lineage>
</organism>
<evidence type="ECO:0000256" key="5">
    <source>
        <dbReference type="ARBA" id="ARBA00023157"/>
    </source>
</evidence>
<dbReference type="Gene3D" id="2.40.10.10">
    <property type="entry name" value="Trypsin-like serine proteases"/>
    <property type="match status" value="2"/>
</dbReference>
<keyword evidence="10" id="KW-1185">Reference proteome</keyword>
<dbReference type="InterPro" id="IPR009003">
    <property type="entry name" value="Peptidase_S1_PA"/>
</dbReference>
<evidence type="ECO:0000256" key="7">
    <source>
        <dbReference type="SAM" id="SignalP"/>
    </source>
</evidence>
<keyword evidence="5" id="KW-1015">Disulfide bond</keyword>
<keyword evidence="7" id="KW-0732">Signal</keyword>
<evidence type="ECO:0000256" key="6">
    <source>
        <dbReference type="RuleBase" id="RU363034"/>
    </source>
</evidence>
<dbReference type="PANTHER" id="PTHR24276">
    <property type="entry name" value="POLYSERASE-RELATED"/>
    <property type="match status" value="1"/>
</dbReference>
<dbReference type="GO" id="GO:0006508">
    <property type="term" value="P:proteolysis"/>
    <property type="evidence" value="ECO:0007669"/>
    <property type="project" value="UniProtKB-KW"/>
</dbReference>
<protein>
    <recommendedName>
        <fullName evidence="8">Peptidase S1 domain-containing protein</fullName>
    </recommendedName>
</protein>
<comment type="similarity">
    <text evidence="1">Belongs to the peptidase S1 family.</text>
</comment>
<dbReference type="InterPro" id="IPR033116">
    <property type="entry name" value="TRYPSIN_SER"/>
</dbReference>
<dbReference type="Proteomes" id="UP000838878">
    <property type="component" value="Chromosome 6"/>
</dbReference>
<dbReference type="GO" id="GO:0004252">
    <property type="term" value="F:serine-type endopeptidase activity"/>
    <property type="evidence" value="ECO:0007669"/>
    <property type="project" value="InterPro"/>
</dbReference>
<keyword evidence="3 6" id="KW-0378">Hydrolase</keyword>
<dbReference type="PROSITE" id="PS00135">
    <property type="entry name" value="TRYPSIN_SER"/>
    <property type="match status" value="1"/>
</dbReference>
<accession>A0A8J9UVD0</accession>
<reference evidence="9" key="1">
    <citation type="submission" date="2021-12" db="EMBL/GenBank/DDBJ databases">
        <authorList>
            <person name="Martin H S."/>
        </authorList>
    </citation>
    <scope>NUCLEOTIDE SEQUENCE</scope>
</reference>
<dbReference type="EMBL" id="OV170226">
    <property type="protein sequence ID" value="CAH0726798.1"/>
    <property type="molecule type" value="Genomic_DNA"/>
</dbReference>
<sequence>MVLKAGILILALCIGSYAAPTGEDDVSIFFRRGTSRIVSGTPAGSVPYMVALTSGLLFRSLVCGASLVTNRHVLTAAHCIESVYSHGSLSNNFRGVVGTNNFYTGGTVIKFVRNITHPHYVSSIIKNDIGILVSRSDIALNNNVKLVGLNYNWMGAGVATTVTGWGRNGETGHISYNLLRLNANVVDGTQCVRDVARVAALVNKRVPVVQPHLEICTLRSAGHGTCFGDSGGPLVRSGTTQQIGIVSWGVPCAHAAPDMFVRISAYEDWIQQNLR</sequence>
<feature type="signal peptide" evidence="7">
    <location>
        <begin position="1"/>
        <end position="18"/>
    </location>
</feature>
<dbReference type="PROSITE" id="PS50240">
    <property type="entry name" value="TRYPSIN_DOM"/>
    <property type="match status" value="1"/>
</dbReference>
<feature type="non-terminal residue" evidence="9">
    <location>
        <position position="275"/>
    </location>
</feature>
<dbReference type="PANTHER" id="PTHR24276:SF98">
    <property type="entry name" value="FI18310P1-RELATED"/>
    <property type="match status" value="1"/>
</dbReference>
<evidence type="ECO:0000313" key="10">
    <source>
        <dbReference type="Proteomes" id="UP000838878"/>
    </source>
</evidence>
<keyword evidence="4 6" id="KW-0720">Serine protease</keyword>
<dbReference type="InterPro" id="IPR001254">
    <property type="entry name" value="Trypsin_dom"/>
</dbReference>
<dbReference type="AlphaFoldDB" id="A0A8J9UVD0"/>
<evidence type="ECO:0000256" key="3">
    <source>
        <dbReference type="ARBA" id="ARBA00022801"/>
    </source>
</evidence>
<gene>
    <name evidence="9" type="ORF">BINO364_LOCUS12217</name>
</gene>
<evidence type="ECO:0000256" key="4">
    <source>
        <dbReference type="ARBA" id="ARBA00022825"/>
    </source>
</evidence>
<name>A0A8J9UVD0_9NEOP</name>
<dbReference type="InterPro" id="IPR018114">
    <property type="entry name" value="TRYPSIN_HIS"/>
</dbReference>
<evidence type="ECO:0000256" key="2">
    <source>
        <dbReference type="ARBA" id="ARBA00022670"/>
    </source>
</evidence>
<dbReference type="CDD" id="cd00190">
    <property type="entry name" value="Tryp_SPc"/>
    <property type="match status" value="1"/>
</dbReference>